<gene>
    <name evidence="2" type="ORF">JJQ60_11920</name>
</gene>
<keyword evidence="1" id="KW-0472">Membrane</keyword>
<dbReference type="InterPro" id="IPR032593">
    <property type="entry name" value="DUF4907"/>
</dbReference>
<reference evidence="2" key="1">
    <citation type="submission" date="2021-01" db="EMBL/GenBank/DDBJ databases">
        <authorList>
            <person name="Zhong Y.L."/>
        </authorList>
    </citation>
    <scope>NUCLEOTIDE SEQUENCE</scope>
    <source>
        <strain evidence="2">KCTC 23302</strain>
    </source>
</reference>
<dbReference type="EMBL" id="JAERQJ010000004">
    <property type="protein sequence ID" value="MBL0684228.1"/>
    <property type="molecule type" value="Genomic_DNA"/>
</dbReference>
<accession>A0A936ZT70</accession>
<evidence type="ECO:0000313" key="2">
    <source>
        <dbReference type="EMBL" id="MBL0684228.1"/>
    </source>
</evidence>
<keyword evidence="3" id="KW-1185">Reference proteome</keyword>
<evidence type="ECO:0000256" key="1">
    <source>
        <dbReference type="SAM" id="Phobius"/>
    </source>
</evidence>
<dbReference type="Pfam" id="PF16250">
    <property type="entry name" value="DUF4907"/>
    <property type="match status" value="1"/>
</dbReference>
<organism evidence="2 3">
    <name type="scientific">Aquimarina mytili</name>
    <dbReference type="NCBI Taxonomy" id="874423"/>
    <lineage>
        <taxon>Bacteria</taxon>
        <taxon>Pseudomonadati</taxon>
        <taxon>Bacteroidota</taxon>
        <taxon>Flavobacteriia</taxon>
        <taxon>Flavobacteriales</taxon>
        <taxon>Flavobacteriaceae</taxon>
        <taxon>Aquimarina</taxon>
    </lineage>
</organism>
<dbReference type="Proteomes" id="UP000651057">
    <property type="component" value="Unassembled WGS sequence"/>
</dbReference>
<name>A0A936ZT70_9FLAO</name>
<proteinExistence type="predicted"/>
<protein>
    <submittedName>
        <fullName evidence="2">DUF4907 domain-containing protein</fullName>
    </submittedName>
</protein>
<dbReference type="AlphaFoldDB" id="A0A936ZT70"/>
<keyword evidence="1" id="KW-0812">Transmembrane</keyword>
<dbReference type="RefSeq" id="WP_201920023.1">
    <property type="nucleotide sequence ID" value="NZ_BAABAX010000003.1"/>
</dbReference>
<keyword evidence="1" id="KW-1133">Transmembrane helix</keyword>
<evidence type="ECO:0000313" key="3">
    <source>
        <dbReference type="Proteomes" id="UP000651057"/>
    </source>
</evidence>
<feature type="transmembrane region" description="Helical" evidence="1">
    <location>
        <begin position="6"/>
        <end position="25"/>
    </location>
</feature>
<comment type="caution">
    <text evidence="2">The sequence shown here is derived from an EMBL/GenBank/DDBJ whole genome shotgun (WGS) entry which is preliminary data.</text>
</comment>
<sequence>MKTMMGYVLIFGVIVVGVLIGNHFLKKETKSNDYSKYYRVRVKELSDGKGWYYEIYRGSSLLIKQENIPGVSGYQYFKSNTDAKKIGVLVMDKLERKILPFVTKLELDSCNIDFKN</sequence>